<dbReference type="GO" id="GO:0003677">
    <property type="term" value="F:DNA binding"/>
    <property type="evidence" value="ECO:0007669"/>
    <property type="project" value="UniProtKB-KW"/>
</dbReference>
<evidence type="ECO:0000256" key="4">
    <source>
        <dbReference type="ARBA" id="ARBA00023163"/>
    </source>
</evidence>
<dbReference type="InterPro" id="IPR000847">
    <property type="entry name" value="LysR_HTH_N"/>
</dbReference>
<comment type="caution">
    <text evidence="6">The sequence shown here is derived from an EMBL/GenBank/DDBJ whole genome shotgun (WGS) entry which is preliminary data.</text>
</comment>
<keyword evidence="7" id="KW-1185">Reference proteome</keyword>
<dbReference type="RefSeq" id="WP_166525174.1">
    <property type="nucleotide sequence ID" value="NZ_VWXL01000100.1"/>
</dbReference>
<evidence type="ECO:0000313" key="7">
    <source>
        <dbReference type="Proteomes" id="UP000469440"/>
    </source>
</evidence>
<dbReference type="PANTHER" id="PTHR30419:SF28">
    <property type="entry name" value="HTH-TYPE TRANSCRIPTIONAL REGULATOR BSDA"/>
    <property type="match status" value="1"/>
</dbReference>
<gene>
    <name evidence="6" type="primary">gltC_2</name>
    <name evidence="6" type="ORF">CAFE_34700</name>
</gene>
<dbReference type="GO" id="GO:0003700">
    <property type="term" value="F:DNA-binding transcription factor activity"/>
    <property type="evidence" value="ECO:0007669"/>
    <property type="project" value="InterPro"/>
</dbReference>
<feature type="domain" description="HTH lysR-type" evidence="5">
    <location>
        <begin position="1"/>
        <end position="58"/>
    </location>
</feature>
<dbReference type="SUPFAM" id="SSF53850">
    <property type="entry name" value="Periplasmic binding protein-like II"/>
    <property type="match status" value="1"/>
</dbReference>
<dbReference type="AlphaFoldDB" id="A0A6N8I4N5"/>
<dbReference type="InterPro" id="IPR036390">
    <property type="entry name" value="WH_DNA-bd_sf"/>
</dbReference>
<dbReference type="Gene3D" id="1.10.10.10">
    <property type="entry name" value="Winged helix-like DNA-binding domain superfamily/Winged helix DNA-binding domain"/>
    <property type="match status" value="1"/>
</dbReference>
<dbReference type="EMBL" id="VWXL01000100">
    <property type="protein sequence ID" value="MVB12727.1"/>
    <property type="molecule type" value="Genomic_DNA"/>
</dbReference>
<dbReference type="PRINTS" id="PR00039">
    <property type="entry name" value="HTHLYSR"/>
</dbReference>
<dbReference type="CDD" id="cd05466">
    <property type="entry name" value="PBP2_LTTR_substrate"/>
    <property type="match status" value="1"/>
</dbReference>
<dbReference type="Gene3D" id="3.40.190.290">
    <property type="match status" value="1"/>
</dbReference>
<evidence type="ECO:0000256" key="3">
    <source>
        <dbReference type="ARBA" id="ARBA00023125"/>
    </source>
</evidence>
<dbReference type="InterPro" id="IPR050950">
    <property type="entry name" value="HTH-type_LysR_regulators"/>
</dbReference>
<dbReference type="PANTHER" id="PTHR30419">
    <property type="entry name" value="HTH-TYPE TRANSCRIPTIONAL REGULATOR YBHD"/>
    <property type="match status" value="1"/>
</dbReference>
<dbReference type="Proteomes" id="UP000469440">
    <property type="component" value="Unassembled WGS sequence"/>
</dbReference>
<keyword evidence="3" id="KW-0238">DNA-binding</keyword>
<organism evidence="6 7">
    <name type="scientific">Caproicibacter fermentans</name>
    <dbReference type="NCBI Taxonomy" id="2576756"/>
    <lineage>
        <taxon>Bacteria</taxon>
        <taxon>Bacillati</taxon>
        <taxon>Bacillota</taxon>
        <taxon>Clostridia</taxon>
        <taxon>Eubacteriales</taxon>
        <taxon>Acutalibacteraceae</taxon>
        <taxon>Caproicibacter</taxon>
    </lineage>
</organism>
<sequence length="294" mass="33165">MDLLQIKYFQTVARMQHMTRAAGVLQIAQPALSATIAKLEEDLGVPLFNRTGRNIVLNKYGKAFLKRADRVLKEVEEGRREISDLSGSEMGFVSFASTSMNQEFSNFIGDFARLHPKVNFHITQLGDDKVKLHLLETDEIDFAFLNTITEHPNISTVNLAEENIFLAVSPSHHLANHRTVSFQEMKGEAFIGLKANFSQRGFCDELCKKNGFVPNIICECSESTAAINLVAAGLGVSFLPCSDDEKKELPVSLLEIEGTDFKNILRLAWKEQRYFSKAAERFRECIIQRFQKNV</sequence>
<name>A0A6N8I4N5_9FIRM</name>
<comment type="similarity">
    <text evidence="1">Belongs to the LysR transcriptional regulatory family.</text>
</comment>
<dbReference type="FunFam" id="1.10.10.10:FF:000001">
    <property type="entry name" value="LysR family transcriptional regulator"/>
    <property type="match status" value="1"/>
</dbReference>
<protein>
    <submittedName>
        <fullName evidence="6">HTH-type transcriptional regulator GltC</fullName>
    </submittedName>
</protein>
<proteinExistence type="inferred from homology"/>
<dbReference type="Pfam" id="PF00126">
    <property type="entry name" value="HTH_1"/>
    <property type="match status" value="1"/>
</dbReference>
<dbReference type="PROSITE" id="PS50931">
    <property type="entry name" value="HTH_LYSR"/>
    <property type="match status" value="1"/>
</dbReference>
<keyword evidence="2" id="KW-0805">Transcription regulation</keyword>
<evidence type="ECO:0000256" key="1">
    <source>
        <dbReference type="ARBA" id="ARBA00009437"/>
    </source>
</evidence>
<dbReference type="Pfam" id="PF03466">
    <property type="entry name" value="LysR_substrate"/>
    <property type="match status" value="1"/>
</dbReference>
<dbReference type="GO" id="GO:0005829">
    <property type="term" value="C:cytosol"/>
    <property type="evidence" value="ECO:0007669"/>
    <property type="project" value="TreeGrafter"/>
</dbReference>
<dbReference type="InterPro" id="IPR005119">
    <property type="entry name" value="LysR_subst-bd"/>
</dbReference>
<dbReference type="SUPFAM" id="SSF46785">
    <property type="entry name" value="Winged helix' DNA-binding domain"/>
    <property type="match status" value="1"/>
</dbReference>
<accession>A0A6N8I4N5</accession>
<dbReference type="InterPro" id="IPR036388">
    <property type="entry name" value="WH-like_DNA-bd_sf"/>
</dbReference>
<evidence type="ECO:0000259" key="5">
    <source>
        <dbReference type="PROSITE" id="PS50931"/>
    </source>
</evidence>
<evidence type="ECO:0000313" key="6">
    <source>
        <dbReference type="EMBL" id="MVB12727.1"/>
    </source>
</evidence>
<keyword evidence="4" id="KW-0804">Transcription</keyword>
<reference evidence="6 7" key="1">
    <citation type="submission" date="2019-09" db="EMBL/GenBank/DDBJ databases">
        <title>Genome sequence of Clostridium sp. EA1.</title>
        <authorList>
            <person name="Poehlein A."/>
            <person name="Bengelsdorf F.R."/>
            <person name="Daniel R."/>
        </authorList>
    </citation>
    <scope>NUCLEOTIDE SEQUENCE [LARGE SCALE GENOMIC DNA]</scope>
    <source>
        <strain evidence="6 7">EA1</strain>
    </source>
</reference>
<evidence type="ECO:0000256" key="2">
    <source>
        <dbReference type="ARBA" id="ARBA00023015"/>
    </source>
</evidence>